<evidence type="ECO:0000313" key="3">
    <source>
        <dbReference type="Ensembl" id="ENSPNYP00000027493.1"/>
    </source>
</evidence>
<protein>
    <submittedName>
        <fullName evidence="3">Si:dkey-25g12.4</fullName>
    </submittedName>
</protein>
<dbReference type="STRING" id="303518.ENSPNYP00000027493"/>
<sequence length="298" mass="34072">MPSTTGRSDLPPTKIIVVYRNGDAYFPGRKVVVNPRYVPYFDNFLTSLTKGIEAPFGAVRRLYTATQGHQVHHLDDLQHGSEYVAAGNEAFKKLNDVLKKTPHSRTADESCTINVFTNGEVLVPSARIRIPKYTLRSWENVLAMVTEKVRLRTGAVFRLCTLNGHPVSGPTELENNHYYVAVGSEKFKALPYYQCVPRRDLLRENNMTEGYEIGELQNISAHEKLRSMENVKKLLKREEKQAFLSCFLVLLLPLYKTSDKSMMNHRPNVRTYTLIRASLLSSLLYLHVVCSDKLWRRP</sequence>
<dbReference type="AlphaFoldDB" id="A0A3B4H1K6"/>
<feature type="domain" description="Doublecortin" evidence="2">
    <location>
        <begin position="111"/>
        <end position="193"/>
    </location>
</feature>
<accession>A0A3B4H1K6</accession>
<dbReference type="CDD" id="cd17071">
    <property type="entry name" value="DCX1_DCDC2_like"/>
    <property type="match status" value="1"/>
</dbReference>
<dbReference type="SMART" id="SM00537">
    <property type="entry name" value="DCX"/>
    <property type="match status" value="2"/>
</dbReference>
<dbReference type="PANTHER" id="PTHR23004:SF9">
    <property type="entry name" value="DOUBLECORTIN DOMAIN-CONTAINING PROTEIN 2C"/>
    <property type="match status" value="1"/>
</dbReference>
<dbReference type="PANTHER" id="PTHR23004">
    <property type="entry name" value="DOUBLECORTIN DOMAIN CONTAINING 2"/>
    <property type="match status" value="1"/>
</dbReference>
<dbReference type="SUPFAM" id="SSF89837">
    <property type="entry name" value="Doublecortin (DC)"/>
    <property type="match status" value="2"/>
</dbReference>
<dbReference type="FunFam" id="3.10.20.230:FF:000004">
    <property type="entry name" value="Doublecortin domain containing 2"/>
    <property type="match status" value="1"/>
</dbReference>
<dbReference type="GO" id="GO:0005874">
    <property type="term" value="C:microtubule"/>
    <property type="evidence" value="ECO:0007669"/>
    <property type="project" value="TreeGrafter"/>
</dbReference>
<dbReference type="Gene3D" id="3.10.20.230">
    <property type="entry name" value="Doublecortin domain"/>
    <property type="match status" value="2"/>
</dbReference>
<dbReference type="GO" id="GO:0005815">
    <property type="term" value="C:microtubule organizing center"/>
    <property type="evidence" value="ECO:0007669"/>
    <property type="project" value="TreeGrafter"/>
</dbReference>
<name>A0A3B4H1K6_9CICH</name>
<proteinExistence type="predicted"/>
<keyword evidence="1" id="KW-0677">Repeat</keyword>
<reference evidence="3" key="1">
    <citation type="submission" date="2023-09" db="UniProtKB">
        <authorList>
            <consortium name="Ensembl"/>
        </authorList>
    </citation>
    <scope>IDENTIFICATION</scope>
</reference>
<organism evidence="3">
    <name type="scientific">Pundamilia nyererei</name>
    <dbReference type="NCBI Taxonomy" id="303518"/>
    <lineage>
        <taxon>Eukaryota</taxon>
        <taxon>Metazoa</taxon>
        <taxon>Chordata</taxon>
        <taxon>Craniata</taxon>
        <taxon>Vertebrata</taxon>
        <taxon>Euteleostomi</taxon>
        <taxon>Actinopterygii</taxon>
        <taxon>Neopterygii</taxon>
        <taxon>Teleostei</taxon>
        <taxon>Neoteleostei</taxon>
        <taxon>Acanthomorphata</taxon>
        <taxon>Ovalentaria</taxon>
        <taxon>Cichlomorphae</taxon>
        <taxon>Cichliformes</taxon>
        <taxon>Cichlidae</taxon>
        <taxon>African cichlids</taxon>
        <taxon>Pseudocrenilabrinae</taxon>
        <taxon>Haplochromini</taxon>
        <taxon>Pundamilia</taxon>
    </lineage>
</organism>
<dbReference type="InterPro" id="IPR036572">
    <property type="entry name" value="Doublecortin_dom_sf"/>
</dbReference>
<dbReference type="GO" id="GO:0035556">
    <property type="term" value="P:intracellular signal transduction"/>
    <property type="evidence" value="ECO:0007669"/>
    <property type="project" value="InterPro"/>
</dbReference>
<evidence type="ECO:0000259" key="2">
    <source>
        <dbReference type="PROSITE" id="PS50309"/>
    </source>
</evidence>
<evidence type="ECO:0000256" key="1">
    <source>
        <dbReference type="ARBA" id="ARBA00022737"/>
    </source>
</evidence>
<dbReference type="CDD" id="cd17154">
    <property type="entry name" value="DCX2_DCDC2C"/>
    <property type="match status" value="1"/>
</dbReference>
<feature type="domain" description="Doublecortin" evidence="2">
    <location>
        <begin position="14"/>
        <end position="97"/>
    </location>
</feature>
<dbReference type="Pfam" id="PF03607">
    <property type="entry name" value="DCX"/>
    <property type="match status" value="2"/>
</dbReference>
<dbReference type="GeneTree" id="ENSGT00940000164359"/>
<dbReference type="Ensembl" id="ENSPNYT00000028162.1">
    <property type="protein sequence ID" value="ENSPNYP00000027493.1"/>
    <property type="gene ID" value="ENSPNYG00000020715.1"/>
</dbReference>
<dbReference type="InterPro" id="IPR003533">
    <property type="entry name" value="Doublecortin_dom"/>
</dbReference>
<dbReference type="PROSITE" id="PS50309">
    <property type="entry name" value="DC"/>
    <property type="match status" value="2"/>
</dbReference>